<sequence>MKSSYERSRSIAVFDTAQIAFNLMVKHHYQSVVVGVEDSCNPKSVGYGKIIVSHDYFDSIFENVPNEQKIWVNCGMDFNQLKINIYELIKISRFLPQRLTIDEKVINLDDLYLNIKEKKGVSQAIAEINKLINAVPIIVLPPNQLAKAR</sequence>
<dbReference type="RefSeq" id="WP_184423934.1">
    <property type="nucleotide sequence ID" value="NZ_BAABLB010000028.1"/>
</dbReference>
<organism evidence="1 2">
    <name type="scientific">Thalassotalea piscium</name>
    <dbReference type="NCBI Taxonomy" id="1230533"/>
    <lineage>
        <taxon>Bacteria</taxon>
        <taxon>Pseudomonadati</taxon>
        <taxon>Pseudomonadota</taxon>
        <taxon>Gammaproteobacteria</taxon>
        <taxon>Alteromonadales</taxon>
        <taxon>Colwelliaceae</taxon>
        <taxon>Thalassotalea</taxon>
    </lineage>
</organism>
<dbReference type="Proteomes" id="UP000537141">
    <property type="component" value="Unassembled WGS sequence"/>
</dbReference>
<name>A0A7X0TTJ0_9GAMM</name>
<accession>A0A7X0TTJ0</accession>
<reference evidence="1 2" key="1">
    <citation type="submission" date="2020-08" db="EMBL/GenBank/DDBJ databases">
        <title>Genomic Encyclopedia of Type Strains, Phase IV (KMG-IV): sequencing the most valuable type-strain genomes for metagenomic binning, comparative biology and taxonomic classification.</title>
        <authorList>
            <person name="Goeker M."/>
        </authorList>
    </citation>
    <scope>NUCLEOTIDE SEQUENCE [LARGE SCALE GENOMIC DNA]</scope>
    <source>
        <strain evidence="1 2">DSM 26287</strain>
    </source>
</reference>
<evidence type="ECO:0000313" key="1">
    <source>
        <dbReference type="EMBL" id="MBB6543135.1"/>
    </source>
</evidence>
<dbReference type="EMBL" id="JACHHU010000010">
    <property type="protein sequence ID" value="MBB6543135.1"/>
    <property type="molecule type" value="Genomic_DNA"/>
</dbReference>
<gene>
    <name evidence="1" type="ORF">HNQ55_001642</name>
</gene>
<comment type="caution">
    <text evidence="1">The sequence shown here is derived from an EMBL/GenBank/DDBJ whole genome shotgun (WGS) entry which is preliminary data.</text>
</comment>
<protein>
    <submittedName>
        <fullName evidence="1">Uncharacterized protein</fullName>
    </submittedName>
</protein>
<evidence type="ECO:0000313" key="2">
    <source>
        <dbReference type="Proteomes" id="UP000537141"/>
    </source>
</evidence>
<proteinExistence type="predicted"/>
<dbReference type="AlphaFoldDB" id="A0A7X0TTJ0"/>
<keyword evidence="2" id="KW-1185">Reference proteome</keyword>